<proteinExistence type="predicted"/>
<dbReference type="Gene3D" id="3.80.10.10">
    <property type="entry name" value="Ribonuclease Inhibitor"/>
    <property type="match status" value="1"/>
</dbReference>
<dbReference type="Pfam" id="PF12937">
    <property type="entry name" value="F-box-like"/>
    <property type="match status" value="1"/>
</dbReference>
<evidence type="ECO:0000313" key="2">
    <source>
        <dbReference type="EMBL" id="KAF7357473.1"/>
    </source>
</evidence>
<dbReference type="OrthoDB" id="2847640at2759"/>
<sequence>MTLTSASVRVVLLEQKERTRRCSKAEIERIIQESKLEIISLDSKIDALVGRDSQLSEAQISSLIGLHDSQRACVLALKYIASPIYGLPVELLVEIFEHAIEDETHIRDVYRITQVCSDWREIAHRTPRLWTRLLKIGLCTEQSGEGLKAWLSRSAPLPLRICFIRQRHDFRDVNRGTWEEALKAAPRFHAFKFYSASETPSAAGLGNALPIPYESTMPVFTAPRLRKLTLKHVGAPVQVVVPWTQLTELTLRCNWPEATFEVLSRCANLITASITFRGFEWSLPAAKHNLPIRFRQLHALTLCLKSDTHPLDHLSTPVLQKLQLALESQRFTVAHLTEFQLRAPNITSLEITKPSALTSTNLITIVRHAPSLTHLKLTQCDNCFNDNLIRALHYYDDVPPLAPCLHDLFVCNDRVMDFDEEVLAGMLASRWWSDTEFAADPVLPPVTRWTRVELQFELGFFLRHHFGTRFTDIVKDIPSHVLIHSKEPVREYVYF</sequence>
<dbReference type="InterPro" id="IPR036047">
    <property type="entry name" value="F-box-like_dom_sf"/>
</dbReference>
<dbReference type="InterPro" id="IPR032675">
    <property type="entry name" value="LRR_dom_sf"/>
</dbReference>
<dbReference type="InterPro" id="IPR001810">
    <property type="entry name" value="F-box_dom"/>
</dbReference>
<gene>
    <name evidence="2" type="ORF">MSAN_01343500</name>
</gene>
<dbReference type="SUPFAM" id="SSF81383">
    <property type="entry name" value="F-box domain"/>
    <property type="match status" value="1"/>
</dbReference>
<keyword evidence="3" id="KW-1185">Reference proteome</keyword>
<accession>A0A8H6YD20</accession>
<dbReference type="Gene3D" id="1.20.1280.50">
    <property type="match status" value="1"/>
</dbReference>
<dbReference type="EMBL" id="JACAZH010000010">
    <property type="protein sequence ID" value="KAF7357473.1"/>
    <property type="molecule type" value="Genomic_DNA"/>
</dbReference>
<dbReference type="AlphaFoldDB" id="A0A8H6YD20"/>
<evidence type="ECO:0000313" key="3">
    <source>
        <dbReference type="Proteomes" id="UP000623467"/>
    </source>
</evidence>
<evidence type="ECO:0000259" key="1">
    <source>
        <dbReference type="PROSITE" id="PS50181"/>
    </source>
</evidence>
<dbReference type="PROSITE" id="PS50181">
    <property type="entry name" value="FBOX"/>
    <property type="match status" value="1"/>
</dbReference>
<organism evidence="2 3">
    <name type="scientific">Mycena sanguinolenta</name>
    <dbReference type="NCBI Taxonomy" id="230812"/>
    <lineage>
        <taxon>Eukaryota</taxon>
        <taxon>Fungi</taxon>
        <taxon>Dikarya</taxon>
        <taxon>Basidiomycota</taxon>
        <taxon>Agaricomycotina</taxon>
        <taxon>Agaricomycetes</taxon>
        <taxon>Agaricomycetidae</taxon>
        <taxon>Agaricales</taxon>
        <taxon>Marasmiineae</taxon>
        <taxon>Mycenaceae</taxon>
        <taxon>Mycena</taxon>
    </lineage>
</organism>
<comment type="caution">
    <text evidence="2">The sequence shown here is derived from an EMBL/GenBank/DDBJ whole genome shotgun (WGS) entry which is preliminary data.</text>
</comment>
<dbReference type="Proteomes" id="UP000623467">
    <property type="component" value="Unassembled WGS sequence"/>
</dbReference>
<dbReference type="SUPFAM" id="SSF52047">
    <property type="entry name" value="RNI-like"/>
    <property type="match status" value="1"/>
</dbReference>
<name>A0A8H6YD20_9AGAR</name>
<reference evidence="2" key="1">
    <citation type="submission" date="2020-05" db="EMBL/GenBank/DDBJ databases">
        <title>Mycena genomes resolve the evolution of fungal bioluminescence.</title>
        <authorList>
            <person name="Tsai I.J."/>
        </authorList>
    </citation>
    <scope>NUCLEOTIDE SEQUENCE</scope>
    <source>
        <strain evidence="2">160909Yilan</strain>
    </source>
</reference>
<feature type="domain" description="F-box" evidence="1">
    <location>
        <begin position="81"/>
        <end position="133"/>
    </location>
</feature>
<protein>
    <recommendedName>
        <fullName evidence="1">F-box domain-containing protein</fullName>
    </recommendedName>
</protein>